<comment type="caution">
    <text evidence="1">The sequence shown here is derived from an EMBL/GenBank/DDBJ whole genome shotgun (WGS) entry which is preliminary data.</text>
</comment>
<protein>
    <submittedName>
        <fullName evidence="1">DUF4272 domain-containing protein</fullName>
    </submittedName>
</protein>
<evidence type="ECO:0000313" key="2">
    <source>
        <dbReference type="Proteomes" id="UP001595791"/>
    </source>
</evidence>
<dbReference type="InterPro" id="IPR025368">
    <property type="entry name" value="DUF4272"/>
</dbReference>
<dbReference type="EMBL" id="JBHSBU010000001">
    <property type="protein sequence ID" value="MFC4158344.1"/>
    <property type="molecule type" value="Genomic_DNA"/>
</dbReference>
<evidence type="ECO:0000313" key="1">
    <source>
        <dbReference type="EMBL" id="MFC4158344.1"/>
    </source>
</evidence>
<reference evidence="2" key="1">
    <citation type="journal article" date="2019" name="Int. J. Syst. Evol. Microbiol.">
        <title>The Global Catalogue of Microorganisms (GCM) 10K type strain sequencing project: providing services to taxonomists for standard genome sequencing and annotation.</title>
        <authorList>
            <consortium name="The Broad Institute Genomics Platform"/>
            <consortium name="The Broad Institute Genome Sequencing Center for Infectious Disease"/>
            <person name="Wu L."/>
            <person name="Ma J."/>
        </authorList>
    </citation>
    <scope>NUCLEOTIDE SEQUENCE [LARGE SCALE GENOMIC DNA]</scope>
    <source>
        <strain evidence="2">LMG 29894</strain>
    </source>
</reference>
<dbReference type="Pfam" id="PF14094">
    <property type="entry name" value="DUF4272"/>
    <property type="match status" value="1"/>
</dbReference>
<keyword evidence="2" id="KW-1185">Reference proteome</keyword>
<sequence length="376" mass="41869">MLSAQAALYLPVADPDLRQLFPQIDRAADGCWILPLEGDVLRLAPLPRAAVPAHLIDRQNWAGTQPGEAGARAQAIEWLRRCQTVLILQIDTDDPERAEQNLDIWESAFDLARQFDGLLLSHDSLWQPDRELLVGALCVDDLDEDFQLHPPTAGRVAQRALVMSALVCRAFLEREADEPGSAATVAQLLPWLERLGIADELEPQERALLETPLGELSQEDQVNGTWQVEGLAVLAWALGRHPLPDYQSIVQPNAVVESLDFLAPAPMLLSAPTLRPAEALLELGETLFALHWRLQQYRLEPEAMNWREFADTAWFGPLKIDSLRLVDNDLSIDGRAIDQADDAARQACHSITLERHRAINWLLGHGAVYSEVETNT</sequence>
<dbReference type="Proteomes" id="UP001595791">
    <property type="component" value="Unassembled WGS sequence"/>
</dbReference>
<proteinExistence type="predicted"/>
<organism evidence="1 2">
    <name type="scientific">Chitinimonas lacunae</name>
    <dbReference type="NCBI Taxonomy" id="1963018"/>
    <lineage>
        <taxon>Bacteria</taxon>
        <taxon>Pseudomonadati</taxon>
        <taxon>Pseudomonadota</taxon>
        <taxon>Betaproteobacteria</taxon>
        <taxon>Neisseriales</taxon>
        <taxon>Chitinibacteraceae</taxon>
        <taxon>Chitinimonas</taxon>
    </lineage>
</organism>
<dbReference type="RefSeq" id="WP_378160913.1">
    <property type="nucleotide sequence ID" value="NZ_JBHSBU010000001.1"/>
</dbReference>
<gene>
    <name evidence="1" type="ORF">ACFOW7_03120</name>
</gene>
<name>A0ABV8MJM4_9NEIS</name>
<accession>A0ABV8MJM4</accession>